<dbReference type="PANTHER" id="PTHR37846">
    <property type="entry name" value="YALI0B21296P"/>
    <property type="match status" value="1"/>
</dbReference>
<feature type="region of interest" description="Disordered" evidence="1">
    <location>
        <begin position="1"/>
        <end position="26"/>
    </location>
</feature>
<keyword evidence="2" id="KW-0472">Membrane</keyword>
<reference evidence="4" key="1">
    <citation type="journal article" date="2023" name="Mol. Phylogenet. Evol.">
        <title>Genome-scale phylogeny and comparative genomics of the fungal order Sordariales.</title>
        <authorList>
            <person name="Hensen N."/>
            <person name="Bonometti L."/>
            <person name="Westerberg I."/>
            <person name="Brannstrom I.O."/>
            <person name="Guillou S."/>
            <person name="Cros-Aarteil S."/>
            <person name="Calhoun S."/>
            <person name="Haridas S."/>
            <person name="Kuo A."/>
            <person name="Mondo S."/>
            <person name="Pangilinan J."/>
            <person name="Riley R."/>
            <person name="LaButti K."/>
            <person name="Andreopoulos B."/>
            <person name="Lipzen A."/>
            <person name="Chen C."/>
            <person name="Yan M."/>
            <person name="Daum C."/>
            <person name="Ng V."/>
            <person name="Clum A."/>
            <person name="Steindorff A."/>
            <person name="Ohm R.A."/>
            <person name="Martin F."/>
            <person name="Silar P."/>
            <person name="Natvig D.O."/>
            <person name="Lalanne C."/>
            <person name="Gautier V."/>
            <person name="Ament-Velasquez S.L."/>
            <person name="Kruys A."/>
            <person name="Hutchinson M.I."/>
            <person name="Powell A.J."/>
            <person name="Barry K."/>
            <person name="Miller A.N."/>
            <person name="Grigoriev I.V."/>
            <person name="Debuchy R."/>
            <person name="Gladieux P."/>
            <person name="Hiltunen Thoren M."/>
            <person name="Johannesson H."/>
        </authorList>
    </citation>
    <scope>NUCLEOTIDE SEQUENCE</scope>
    <source>
        <strain evidence="4">PSN309</strain>
    </source>
</reference>
<feature type="compositionally biased region" description="Basic and acidic residues" evidence="1">
    <location>
        <begin position="1"/>
        <end position="18"/>
    </location>
</feature>
<feature type="transmembrane region" description="Helical" evidence="2">
    <location>
        <begin position="195"/>
        <end position="220"/>
    </location>
</feature>
<dbReference type="PANTHER" id="PTHR37846:SF1">
    <property type="entry name" value="DEACETYLASE-LIKE PROTEIN"/>
    <property type="match status" value="1"/>
</dbReference>
<evidence type="ECO:0000256" key="1">
    <source>
        <dbReference type="SAM" id="MobiDB-lite"/>
    </source>
</evidence>
<feature type="compositionally biased region" description="Basic residues" evidence="1">
    <location>
        <begin position="46"/>
        <end position="58"/>
    </location>
</feature>
<evidence type="ECO:0000256" key="2">
    <source>
        <dbReference type="SAM" id="Phobius"/>
    </source>
</evidence>
<dbReference type="EMBL" id="MU864408">
    <property type="protein sequence ID" value="KAK4187170.1"/>
    <property type="molecule type" value="Genomic_DNA"/>
</dbReference>
<evidence type="ECO:0000313" key="5">
    <source>
        <dbReference type="Proteomes" id="UP001302126"/>
    </source>
</evidence>
<protein>
    <recommendedName>
        <fullName evidence="3">DUF7719 domain-containing protein</fullName>
    </recommendedName>
</protein>
<proteinExistence type="predicted"/>
<comment type="caution">
    <text evidence="4">The sequence shown here is derived from an EMBL/GenBank/DDBJ whole genome shotgun (WGS) entry which is preliminary data.</text>
</comment>
<dbReference type="Pfam" id="PF24841">
    <property type="entry name" value="DUF7719"/>
    <property type="match status" value="1"/>
</dbReference>
<reference evidence="4" key="2">
    <citation type="submission" date="2023-05" db="EMBL/GenBank/DDBJ databases">
        <authorList>
            <consortium name="Lawrence Berkeley National Laboratory"/>
            <person name="Steindorff A."/>
            <person name="Hensen N."/>
            <person name="Bonometti L."/>
            <person name="Westerberg I."/>
            <person name="Brannstrom I.O."/>
            <person name="Guillou S."/>
            <person name="Cros-Aarteil S."/>
            <person name="Calhoun S."/>
            <person name="Haridas S."/>
            <person name="Kuo A."/>
            <person name="Mondo S."/>
            <person name="Pangilinan J."/>
            <person name="Riley R."/>
            <person name="Labutti K."/>
            <person name="Andreopoulos B."/>
            <person name="Lipzen A."/>
            <person name="Chen C."/>
            <person name="Yanf M."/>
            <person name="Daum C."/>
            <person name="Ng V."/>
            <person name="Clum A."/>
            <person name="Ohm R."/>
            <person name="Martin F."/>
            <person name="Silar P."/>
            <person name="Natvig D."/>
            <person name="Lalanne C."/>
            <person name="Gautier V."/>
            <person name="Ament-Velasquez S.L."/>
            <person name="Kruys A."/>
            <person name="Hutchinson M.I."/>
            <person name="Powell A.J."/>
            <person name="Barry K."/>
            <person name="Miller A.N."/>
            <person name="Grigoriev I.V."/>
            <person name="Debuchy R."/>
            <person name="Gladieux P."/>
            <person name="Thoren M.H."/>
            <person name="Johannesson H."/>
        </authorList>
    </citation>
    <scope>NUCLEOTIDE SEQUENCE</scope>
    <source>
        <strain evidence="4">PSN309</strain>
    </source>
</reference>
<feature type="region of interest" description="Disordered" evidence="1">
    <location>
        <begin position="42"/>
        <end position="74"/>
    </location>
</feature>
<feature type="transmembrane region" description="Helical" evidence="2">
    <location>
        <begin position="118"/>
        <end position="136"/>
    </location>
</feature>
<keyword evidence="2" id="KW-0812">Transmembrane</keyword>
<dbReference type="AlphaFoldDB" id="A0AAN6WS50"/>
<evidence type="ECO:0000259" key="3">
    <source>
        <dbReference type="Pfam" id="PF24841"/>
    </source>
</evidence>
<feature type="transmembrane region" description="Helical" evidence="2">
    <location>
        <begin position="156"/>
        <end position="175"/>
    </location>
</feature>
<dbReference type="InterPro" id="IPR056136">
    <property type="entry name" value="DUF7719"/>
</dbReference>
<accession>A0AAN6WS50</accession>
<keyword evidence="2" id="KW-1133">Transmembrane helix</keyword>
<name>A0AAN6WS50_9PEZI</name>
<gene>
    <name evidence="4" type="ORF">QBC35DRAFT_241422</name>
</gene>
<organism evidence="4 5">
    <name type="scientific">Podospora australis</name>
    <dbReference type="NCBI Taxonomy" id="1536484"/>
    <lineage>
        <taxon>Eukaryota</taxon>
        <taxon>Fungi</taxon>
        <taxon>Dikarya</taxon>
        <taxon>Ascomycota</taxon>
        <taxon>Pezizomycotina</taxon>
        <taxon>Sordariomycetes</taxon>
        <taxon>Sordariomycetidae</taxon>
        <taxon>Sordariales</taxon>
        <taxon>Podosporaceae</taxon>
        <taxon>Podospora</taxon>
    </lineage>
</organism>
<dbReference type="Proteomes" id="UP001302126">
    <property type="component" value="Unassembled WGS sequence"/>
</dbReference>
<sequence>MARQRKEPKQIKLKHPDRSGPAPGEQTLLDLAMQRNLFAEAEKRQKAIRKKATSKKTQKSGNHDISDEDDEDEATLSPAAERVLETLLWTSCISMLHFTLDVLVHHQYSIDRIVWPKVWLRFGQSLLVFGLLVYTLHPHASKPTIVPGIPLQYQSALRQAIFFACSLVAGCYMIYITNSFGYMAVMKQAPPLGCLWVWSVIELELPWAVLSLAGAGTFLWSQGYDIK</sequence>
<feature type="domain" description="DUF7719" evidence="3">
    <location>
        <begin position="158"/>
        <end position="226"/>
    </location>
</feature>
<keyword evidence="5" id="KW-1185">Reference proteome</keyword>
<evidence type="ECO:0000313" key="4">
    <source>
        <dbReference type="EMBL" id="KAK4187170.1"/>
    </source>
</evidence>